<keyword evidence="3" id="KW-0040">ANK repeat</keyword>
<organism evidence="7 8">
    <name type="scientific">Porites evermanni</name>
    <dbReference type="NCBI Taxonomy" id="104178"/>
    <lineage>
        <taxon>Eukaryota</taxon>
        <taxon>Metazoa</taxon>
        <taxon>Cnidaria</taxon>
        <taxon>Anthozoa</taxon>
        <taxon>Hexacorallia</taxon>
        <taxon>Scleractinia</taxon>
        <taxon>Fungiina</taxon>
        <taxon>Poritidae</taxon>
        <taxon>Porites</taxon>
    </lineage>
</organism>
<evidence type="ECO:0000313" key="8">
    <source>
        <dbReference type="Proteomes" id="UP001159427"/>
    </source>
</evidence>
<reference evidence="7 8" key="1">
    <citation type="submission" date="2022-05" db="EMBL/GenBank/DDBJ databases">
        <authorList>
            <consortium name="Genoscope - CEA"/>
            <person name="William W."/>
        </authorList>
    </citation>
    <scope>NUCLEOTIDE SEQUENCE [LARGE SCALE GENOMIC DNA]</scope>
</reference>
<keyword evidence="1" id="KW-0813">Transport</keyword>
<sequence length="158" mass="18310">MAAKGGHAEILKYLLSKPEQLVSVNERNQNILDIAIEARQEAVALAIVEHKRWKEVLRTTTHGSHTQIQLLVQHMPEVAKKFLDRCIVEEGDPEDEDYKVSYDLRFIQGMPDEKRKEKNAKESLSALHTMVKYQRLQCLTHTLCSVLMDIKWYDLILL</sequence>
<keyword evidence="4" id="KW-0406">Ion transport</keyword>
<evidence type="ECO:0000256" key="2">
    <source>
        <dbReference type="ARBA" id="ARBA00022737"/>
    </source>
</evidence>
<keyword evidence="5" id="KW-0325">Glycoprotein</keyword>
<dbReference type="InterPro" id="IPR036770">
    <property type="entry name" value="Ankyrin_rpt-contain_sf"/>
</dbReference>
<keyword evidence="8" id="KW-1185">Reference proteome</keyword>
<evidence type="ECO:0000256" key="6">
    <source>
        <dbReference type="ARBA" id="ARBA00023303"/>
    </source>
</evidence>
<dbReference type="PANTHER" id="PTHR47143:SF1">
    <property type="entry name" value="ION_TRANS DOMAIN-CONTAINING PROTEIN"/>
    <property type="match status" value="1"/>
</dbReference>
<evidence type="ECO:0000313" key="7">
    <source>
        <dbReference type="EMBL" id="CAH3153560.1"/>
    </source>
</evidence>
<dbReference type="Proteomes" id="UP001159427">
    <property type="component" value="Unassembled WGS sequence"/>
</dbReference>
<gene>
    <name evidence="7" type="ORF">PEVE_00001114</name>
</gene>
<feature type="non-terminal residue" evidence="7">
    <location>
        <position position="158"/>
    </location>
</feature>
<dbReference type="Gene3D" id="1.25.40.20">
    <property type="entry name" value="Ankyrin repeat-containing domain"/>
    <property type="match status" value="1"/>
</dbReference>
<dbReference type="EMBL" id="CALNXI010001058">
    <property type="protein sequence ID" value="CAH3153560.1"/>
    <property type="molecule type" value="Genomic_DNA"/>
</dbReference>
<protein>
    <submittedName>
        <fullName evidence="7">Uncharacterized protein</fullName>
    </submittedName>
</protein>
<keyword evidence="2" id="KW-0677">Repeat</keyword>
<evidence type="ECO:0000256" key="4">
    <source>
        <dbReference type="ARBA" id="ARBA00023065"/>
    </source>
</evidence>
<evidence type="ECO:0000256" key="5">
    <source>
        <dbReference type="ARBA" id="ARBA00023180"/>
    </source>
</evidence>
<name>A0ABN8PYQ4_9CNID</name>
<keyword evidence="6" id="KW-0407">Ion channel</keyword>
<proteinExistence type="predicted"/>
<dbReference type="PANTHER" id="PTHR47143">
    <property type="entry name" value="TRANSIENT RECEPTOR POTENTIAL CATION CHANNEL PROTEIN PAINLESS"/>
    <property type="match status" value="1"/>
</dbReference>
<evidence type="ECO:0000256" key="1">
    <source>
        <dbReference type="ARBA" id="ARBA00022448"/>
    </source>
</evidence>
<comment type="caution">
    <text evidence="7">The sequence shown here is derived from an EMBL/GenBank/DDBJ whole genome shotgun (WGS) entry which is preliminary data.</text>
</comment>
<accession>A0ABN8PYQ4</accession>
<evidence type="ECO:0000256" key="3">
    <source>
        <dbReference type="ARBA" id="ARBA00023043"/>
    </source>
</evidence>
<dbReference type="InterPro" id="IPR052076">
    <property type="entry name" value="TRP_cation_channel"/>
</dbReference>